<comment type="caution">
    <text evidence="1">The sequence shown here is derived from an EMBL/GenBank/DDBJ whole genome shotgun (WGS) entry which is preliminary data.</text>
</comment>
<sequence>MLEDGLYGLRFVATDGDEPGASGGLAVLRSGTVLGSDPLGAVFTGTYEYDDGRELNRVRLRLDVPPDGVLVNGYAAGPHGATLHIAGAFPRASVDSAAYLQVAGSPISVEIRYLGPLPN</sequence>
<name>A0A109BCZ8_HYPSL</name>
<dbReference type="Proteomes" id="UP000059074">
    <property type="component" value="Unassembled WGS sequence"/>
</dbReference>
<evidence type="ECO:0008006" key="3">
    <source>
        <dbReference type="Google" id="ProtNLM"/>
    </source>
</evidence>
<dbReference type="RefSeq" id="WP_068462917.1">
    <property type="nucleotide sequence ID" value="NZ_JAEFBX010000001.1"/>
</dbReference>
<organism evidence="1 2">
    <name type="scientific">Hyphomicrobium sulfonivorans</name>
    <dbReference type="NCBI Taxonomy" id="121290"/>
    <lineage>
        <taxon>Bacteria</taxon>
        <taxon>Pseudomonadati</taxon>
        <taxon>Pseudomonadota</taxon>
        <taxon>Alphaproteobacteria</taxon>
        <taxon>Hyphomicrobiales</taxon>
        <taxon>Hyphomicrobiaceae</taxon>
        <taxon>Hyphomicrobium</taxon>
    </lineage>
</organism>
<gene>
    <name evidence="1" type="ORF">APY04_2501</name>
</gene>
<dbReference type="OrthoDB" id="7933239at2"/>
<dbReference type="PATRIC" id="fig|121290.4.peg.403"/>
<keyword evidence="2" id="KW-1185">Reference proteome</keyword>
<accession>A0A109BCZ8</accession>
<dbReference type="EMBL" id="LMTR01000073">
    <property type="protein sequence ID" value="KWT66305.1"/>
    <property type="molecule type" value="Genomic_DNA"/>
</dbReference>
<dbReference type="AlphaFoldDB" id="A0A109BCZ8"/>
<proteinExistence type="predicted"/>
<evidence type="ECO:0000313" key="1">
    <source>
        <dbReference type="EMBL" id="KWT66305.1"/>
    </source>
</evidence>
<reference evidence="1 2" key="1">
    <citation type="submission" date="2015-10" db="EMBL/GenBank/DDBJ databases">
        <title>Transcriptomic analysis of a linuron degrading triple-species bacterial consortium.</title>
        <authorList>
            <person name="Albers P."/>
        </authorList>
    </citation>
    <scope>NUCLEOTIDE SEQUENCE [LARGE SCALE GENOMIC DNA]</scope>
    <source>
        <strain evidence="1 2">WDL6</strain>
    </source>
</reference>
<protein>
    <recommendedName>
        <fullName evidence="3">T3SS negative regulator,GrlR</fullName>
    </recommendedName>
</protein>
<evidence type="ECO:0000313" key="2">
    <source>
        <dbReference type="Proteomes" id="UP000059074"/>
    </source>
</evidence>
<dbReference type="STRING" id="121290.APY04_2501"/>